<proteinExistence type="inferred from homology"/>
<feature type="transmembrane region" description="Helical" evidence="8">
    <location>
        <begin position="314"/>
        <end position="339"/>
    </location>
</feature>
<evidence type="ECO:0000313" key="10">
    <source>
        <dbReference type="EMBL" id="GEO37346.1"/>
    </source>
</evidence>
<feature type="transmembrane region" description="Helical" evidence="8">
    <location>
        <begin position="87"/>
        <end position="106"/>
    </location>
</feature>
<evidence type="ECO:0000256" key="7">
    <source>
        <dbReference type="ARBA" id="ARBA00023136"/>
    </source>
</evidence>
<feature type="transmembrane region" description="Helical" evidence="8">
    <location>
        <begin position="224"/>
        <end position="247"/>
    </location>
</feature>
<dbReference type="GO" id="GO:0015385">
    <property type="term" value="F:sodium:proton antiporter activity"/>
    <property type="evidence" value="ECO:0007669"/>
    <property type="project" value="TreeGrafter"/>
</dbReference>
<keyword evidence="5 8" id="KW-0812">Transmembrane</keyword>
<evidence type="ECO:0000313" key="11">
    <source>
        <dbReference type="Proteomes" id="UP000321523"/>
    </source>
</evidence>
<evidence type="ECO:0000256" key="1">
    <source>
        <dbReference type="ARBA" id="ARBA00004651"/>
    </source>
</evidence>
<dbReference type="NCBIfam" id="TIGR00710">
    <property type="entry name" value="efflux_Bcr_CflA"/>
    <property type="match status" value="1"/>
</dbReference>
<dbReference type="CDD" id="cd17320">
    <property type="entry name" value="MFS_MdfA_MDR_like"/>
    <property type="match status" value="1"/>
</dbReference>
<feature type="transmembrane region" description="Helical" evidence="8">
    <location>
        <begin position="20"/>
        <end position="43"/>
    </location>
</feature>
<dbReference type="NCBIfam" id="NF008314">
    <property type="entry name" value="PRK11102.1"/>
    <property type="match status" value="1"/>
</dbReference>
<dbReference type="Pfam" id="PF07690">
    <property type="entry name" value="MFS_1"/>
    <property type="match status" value="1"/>
</dbReference>
<dbReference type="GO" id="GO:0042910">
    <property type="term" value="F:xenobiotic transmembrane transporter activity"/>
    <property type="evidence" value="ECO:0007669"/>
    <property type="project" value="InterPro"/>
</dbReference>
<evidence type="ECO:0000256" key="4">
    <source>
        <dbReference type="ARBA" id="ARBA00022475"/>
    </source>
</evidence>
<dbReference type="AlphaFoldDB" id="A0A512DLH8"/>
<name>A0A512DLH8_9PROT</name>
<dbReference type="RefSeq" id="WP_044426989.1">
    <property type="nucleotide sequence ID" value="NZ_BJYZ01000006.1"/>
</dbReference>
<comment type="similarity">
    <text evidence="2 8">Belongs to the major facilitator superfamily. Bcr/CmlA family.</text>
</comment>
<dbReference type="InterPro" id="IPR036259">
    <property type="entry name" value="MFS_trans_sf"/>
</dbReference>
<dbReference type="PANTHER" id="PTHR23502">
    <property type="entry name" value="MAJOR FACILITATOR SUPERFAMILY"/>
    <property type="match status" value="1"/>
</dbReference>
<evidence type="ECO:0000256" key="5">
    <source>
        <dbReference type="ARBA" id="ARBA00022692"/>
    </source>
</evidence>
<dbReference type="Proteomes" id="UP000321523">
    <property type="component" value="Unassembled WGS sequence"/>
</dbReference>
<feature type="transmembrane region" description="Helical" evidence="8">
    <location>
        <begin position="351"/>
        <end position="374"/>
    </location>
</feature>
<keyword evidence="4" id="KW-1003">Cell membrane</keyword>
<dbReference type="PROSITE" id="PS50850">
    <property type="entry name" value="MFS"/>
    <property type="match status" value="1"/>
</dbReference>
<feature type="transmembrane region" description="Helical" evidence="8">
    <location>
        <begin position="145"/>
        <end position="169"/>
    </location>
</feature>
<accession>A0A512DLH8</accession>
<dbReference type="GO" id="GO:0005886">
    <property type="term" value="C:plasma membrane"/>
    <property type="evidence" value="ECO:0007669"/>
    <property type="project" value="UniProtKB-SubCell"/>
</dbReference>
<dbReference type="FunFam" id="1.20.1720.10:FF:000005">
    <property type="entry name" value="Bcr/CflA family efflux transporter"/>
    <property type="match status" value="1"/>
</dbReference>
<keyword evidence="8" id="KW-0997">Cell inner membrane</keyword>
<keyword evidence="6 8" id="KW-1133">Transmembrane helix</keyword>
<feature type="transmembrane region" description="Helical" evidence="8">
    <location>
        <begin position="259"/>
        <end position="278"/>
    </location>
</feature>
<feature type="transmembrane region" description="Helical" evidence="8">
    <location>
        <begin position="112"/>
        <end position="133"/>
    </location>
</feature>
<feature type="transmembrane region" description="Helical" evidence="8">
    <location>
        <begin position="55"/>
        <end position="75"/>
    </location>
</feature>
<evidence type="ECO:0000256" key="6">
    <source>
        <dbReference type="ARBA" id="ARBA00022989"/>
    </source>
</evidence>
<gene>
    <name evidence="10" type="ORF">SAE02_14940</name>
</gene>
<keyword evidence="3 8" id="KW-0813">Transport</keyword>
<dbReference type="EMBL" id="BJYZ01000006">
    <property type="protein sequence ID" value="GEO37346.1"/>
    <property type="molecule type" value="Genomic_DNA"/>
</dbReference>
<feature type="domain" description="Major facilitator superfamily (MFS) profile" evidence="9">
    <location>
        <begin position="19"/>
        <end position="405"/>
    </location>
</feature>
<dbReference type="InterPro" id="IPR020846">
    <property type="entry name" value="MFS_dom"/>
</dbReference>
<comment type="caution">
    <text evidence="10">The sequence shown here is derived from an EMBL/GenBank/DDBJ whole genome shotgun (WGS) entry which is preliminary data.</text>
</comment>
<dbReference type="GO" id="GO:1990961">
    <property type="term" value="P:xenobiotic detoxification by transmembrane export across the plasma membrane"/>
    <property type="evidence" value="ECO:0007669"/>
    <property type="project" value="InterPro"/>
</dbReference>
<dbReference type="SUPFAM" id="SSF103473">
    <property type="entry name" value="MFS general substrate transporter"/>
    <property type="match status" value="1"/>
</dbReference>
<dbReference type="PANTHER" id="PTHR23502:SF132">
    <property type="entry name" value="POLYAMINE TRANSPORTER 2-RELATED"/>
    <property type="match status" value="1"/>
</dbReference>
<evidence type="ECO:0000259" key="9">
    <source>
        <dbReference type="PROSITE" id="PS50850"/>
    </source>
</evidence>
<organism evidence="10 11">
    <name type="scientific">Skermanella aerolata</name>
    <dbReference type="NCBI Taxonomy" id="393310"/>
    <lineage>
        <taxon>Bacteria</taxon>
        <taxon>Pseudomonadati</taxon>
        <taxon>Pseudomonadota</taxon>
        <taxon>Alphaproteobacteria</taxon>
        <taxon>Rhodospirillales</taxon>
        <taxon>Azospirillaceae</taxon>
        <taxon>Skermanella</taxon>
    </lineage>
</organism>
<evidence type="ECO:0000256" key="2">
    <source>
        <dbReference type="ARBA" id="ARBA00006236"/>
    </source>
</evidence>
<feature type="transmembrane region" description="Helical" evidence="8">
    <location>
        <begin position="290"/>
        <end position="308"/>
    </location>
</feature>
<dbReference type="OrthoDB" id="9800416at2"/>
<feature type="transmembrane region" description="Helical" evidence="8">
    <location>
        <begin position="380"/>
        <end position="400"/>
    </location>
</feature>
<evidence type="ECO:0000256" key="3">
    <source>
        <dbReference type="ARBA" id="ARBA00022448"/>
    </source>
</evidence>
<evidence type="ECO:0000256" key="8">
    <source>
        <dbReference type="RuleBase" id="RU365088"/>
    </source>
</evidence>
<keyword evidence="7 8" id="KW-0472">Membrane</keyword>
<feature type="transmembrane region" description="Helical" evidence="8">
    <location>
        <begin position="175"/>
        <end position="194"/>
    </location>
</feature>
<dbReference type="Gene3D" id="1.20.1720.10">
    <property type="entry name" value="Multidrug resistance protein D"/>
    <property type="match status" value="1"/>
</dbReference>
<comment type="subcellular location">
    <subcellularLocation>
        <location evidence="8">Cell inner membrane</location>
        <topology evidence="8">Multi-pass membrane protein</topology>
    </subcellularLocation>
    <subcellularLocation>
        <location evidence="1">Cell membrane</location>
        <topology evidence="1">Multi-pass membrane protein</topology>
    </subcellularLocation>
</comment>
<dbReference type="InterPro" id="IPR004812">
    <property type="entry name" value="Efflux_drug-R_Bcr/CmlA"/>
</dbReference>
<reference evidence="10 11" key="1">
    <citation type="submission" date="2019-07" db="EMBL/GenBank/DDBJ databases">
        <title>Whole genome shotgun sequence of Skermanella aerolata NBRC 106429.</title>
        <authorList>
            <person name="Hosoyama A."/>
            <person name="Uohara A."/>
            <person name="Ohji S."/>
            <person name="Ichikawa N."/>
        </authorList>
    </citation>
    <scope>NUCLEOTIDE SEQUENCE [LARGE SCALE GENOMIC DNA]</scope>
    <source>
        <strain evidence="10 11">NBRC 106429</strain>
    </source>
</reference>
<sequence>MASLSDGRASPVKSPVHPHWLAVVLSSLMAFAPLAIDMYLPALPAIGRDLAAPPAAVQLSLSSFFLGFGIGQLVWGPLGDRFGRRGPIVAGIVLYIVGCVACALTADADHLVLWRFVQAFGACAAPVLARAMVRDLFPQDQAARMLSLMMLIMGIAPMVAPLLGGQVLVWSGWRMIFWGLAVFGLIVLAGLYTIPESLHADKRRRIGVGDMLSGYLRLLGDRAFMAYTLSGAFFTGGMFAYIAATPFVYIEYFGISPQFYGFLFGINVIGMMVFNMVNRRLVLAIGSDRSLVWGALACAGFGLILAVLGTTGSFGLLGIVVPLFFYLAMMGLVGANAMAGAMSVVPGMAGAASGLAGTVQFGMGAAASALVGWLSDGTPVPMVLMIGVMAVCCAVSALALPKRGAEPAL</sequence>
<protein>
    <recommendedName>
        <fullName evidence="8">Bcr/CflA family efflux transporter</fullName>
    </recommendedName>
</protein>
<keyword evidence="11" id="KW-1185">Reference proteome</keyword>
<dbReference type="InterPro" id="IPR011701">
    <property type="entry name" value="MFS"/>
</dbReference>